<reference evidence="2" key="1">
    <citation type="journal article" date="2022" name="Mol. Ecol. Resour.">
        <title>The genomes of chicory, endive, great burdock and yacon provide insights into Asteraceae palaeo-polyploidization history and plant inulin production.</title>
        <authorList>
            <person name="Fan W."/>
            <person name="Wang S."/>
            <person name="Wang H."/>
            <person name="Wang A."/>
            <person name="Jiang F."/>
            <person name="Liu H."/>
            <person name="Zhao H."/>
            <person name="Xu D."/>
            <person name="Zhang Y."/>
        </authorList>
    </citation>
    <scope>NUCLEOTIDE SEQUENCE [LARGE SCALE GENOMIC DNA]</scope>
    <source>
        <strain evidence="2">cv. Punajuju</strain>
    </source>
</reference>
<evidence type="ECO:0000313" key="2">
    <source>
        <dbReference type="Proteomes" id="UP001055811"/>
    </source>
</evidence>
<sequence length="1242" mass="136305">MPPESLPFDRKDFLKDRKPSSLDPAGIAPPRWREPPTTPSQHNNHVSSSSCRWGGGGGLSDFRRPFSGHHGKRVGAGCQITTVESGNKENNGNATSQKDPKGNSHPHYDIVNSSDQHPKNNGGGASTTNSQRLEKDNSLGSSLDWKPVKWIRSGSLSSRGSGFSHQSSCKIIGMDPLDTKSDGQQCNSTSGDVGLCVTPRTPDDVSSRKKPRLGWGEGLAKYEKKKVDPDDILDKDDGLLTSPSNVSDKSPSVNGYPECASPTTPYSFACSSSPGVEDKQSMKTATVDNDTCNPCAASCHVSENVMENLELNLSSSLDELLQIDDSGSPVSGFVKSTAMDKLQVLKAGITRTLEITETEIDSLECEMKSLLSDIEGSCSFPDASSSFPTECNNKSCEETSGPLPVEKTDSSPEDVTGVEGSDDKSPDTTSECSEDLGSNDVLGYASSCGDGSEVSTGCDSTDSDVGDVHYVREDKLYDQILTTNKAIANRASDELSRMLLPNTLLCTSISKATNDSLIKERFYTRKRFLKLKERVVTSKFRALQHSWKEDLHLLSSRRFGAKSQKKFESSSHHQKQCSPFHSRFPSPGGSMSTETLDYVKKLLSDSRVKVCRNTLKMPCLVLDRRERMMTRFISDNGLVENPIEVEKERSVLNAWTKEEEEIFLKNYSLFGKDFKKISASLKRRTIADCVEFYYKNHKSDRFQNAKKKSVFAKEGKSCSTSNTYLVTSGKRLNLEAGATSLEMLGAASVMVANVDSQLKCRPNHHDQKLASERSNDFSMLCNEQETAAADVLAGICGSLSSEAFGSCITQTSVDHGDHVMKSSCSHLRPEDVDEETCSDDSCGEEDMDLVLWTDQEKLRFIKAVRSYGKDFMMISRSMRTKSTDQCRVFYSKARKCLGLDAIDGGGSSDHEDACMVDNGSDISHDNKTDEIVLENKAQVDMAGEMCSNHPYSDSSCASESKQEGIKESELELPIEDLNTKLNVSENGVLTSNLFPQDPDMKTVSSRDNDVSSRLSFRKSCDKIYQTSSSSTDAYHLHLPEHSETLSRHPVDNGLTYNTQNNFNLLMDPCLPTDSVLSDVSVSQQPRKSGGDVKLFGQILSKSPQESVSVGGNSVNLKFDDNYSNNLPLRSYGFWDGNRIQTGLPSIPDSARLLAKYPDCFSKTSTFFEFDQNQNQQLHSGFPTRKPSSNNGGASYGTHELFAVDKLLLPESTMNVVGGVSDPVAAIRMHYANTQHYKNGNGR</sequence>
<organism evidence="1 2">
    <name type="scientific">Cichorium intybus</name>
    <name type="common">Chicory</name>
    <dbReference type="NCBI Taxonomy" id="13427"/>
    <lineage>
        <taxon>Eukaryota</taxon>
        <taxon>Viridiplantae</taxon>
        <taxon>Streptophyta</taxon>
        <taxon>Embryophyta</taxon>
        <taxon>Tracheophyta</taxon>
        <taxon>Spermatophyta</taxon>
        <taxon>Magnoliopsida</taxon>
        <taxon>eudicotyledons</taxon>
        <taxon>Gunneridae</taxon>
        <taxon>Pentapetalae</taxon>
        <taxon>asterids</taxon>
        <taxon>campanulids</taxon>
        <taxon>Asterales</taxon>
        <taxon>Asteraceae</taxon>
        <taxon>Cichorioideae</taxon>
        <taxon>Cichorieae</taxon>
        <taxon>Cichoriinae</taxon>
        <taxon>Cichorium</taxon>
    </lineage>
</organism>
<keyword evidence="2" id="KW-1185">Reference proteome</keyword>
<gene>
    <name evidence="1" type="ORF">L2E82_32388</name>
</gene>
<dbReference type="EMBL" id="CM042014">
    <property type="protein sequence ID" value="KAI3721378.1"/>
    <property type="molecule type" value="Genomic_DNA"/>
</dbReference>
<protein>
    <submittedName>
        <fullName evidence="1">Uncharacterized protein</fullName>
    </submittedName>
</protein>
<name>A0ACB9BH33_CICIN</name>
<evidence type="ECO:0000313" key="1">
    <source>
        <dbReference type="EMBL" id="KAI3721378.1"/>
    </source>
</evidence>
<comment type="caution">
    <text evidence="1">The sequence shown here is derived from an EMBL/GenBank/DDBJ whole genome shotgun (WGS) entry which is preliminary data.</text>
</comment>
<reference evidence="1 2" key="2">
    <citation type="journal article" date="2022" name="Mol. Ecol. Resour.">
        <title>The genomes of chicory, endive, great burdock and yacon provide insights into Asteraceae paleo-polyploidization history and plant inulin production.</title>
        <authorList>
            <person name="Fan W."/>
            <person name="Wang S."/>
            <person name="Wang H."/>
            <person name="Wang A."/>
            <person name="Jiang F."/>
            <person name="Liu H."/>
            <person name="Zhao H."/>
            <person name="Xu D."/>
            <person name="Zhang Y."/>
        </authorList>
    </citation>
    <scope>NUCLEOTIDE SEQUENCE [LARGE SCALE GENOMIC DNA]</scope>
    <source>
        <strain evidence="2">cv. Punajuju</strain>
        <tissue evidence="1">Leaves</tissue>
    </source>
</reference>
<accession>A0ACB9BH33</accession>
<proteinExistence type="predicted"/>
<dbReference type="Proteomes" id="UP001055811">
    <property type="component" value="Linkage Group LG06"/>
</dbReference>